<gene>
    <name evidence="3" type="primary">ykvP_1</name>
    <name evidence="3" type="ORF">CLMAG_07250</name>
</gene>
<evidence type="ECO:0000259" key="2">
    <source>
        <dbReference type="Pfam" id="PF13524"/>
    </source>
</evidence>
<protein>
    <submittedName>
        <fullName evidence="3">Spore protein YkvP</fullName>
    </submittedName>
</protein>
<evidence type="ECO:0000259" key="1">
    <source>
        <dbReference type="Pfam" id="PF00535"/>
    </source>
</evidence>
<name>A0A162U9L5_9CLOT</name>
<dbReference type="InterPro" id="IPR001173">
    <property type="entry name" value="Glyco_trans_2-like"/>
</dbReference>
<keyword evidence="4" id="KW-1185">Reference proteome</keyword>
<reference evidence="3 4" key="1">
    <citation type="submission" date="2016-04" db="EMBL/GenBank/DDBJ databases">
        <title>Genome sequence of Clostridium magnum DSM 2767.</title>
        <authorList>
            <person name="Poehlein A."/>
            <person name="Uhlig R."/>
            <person name="Fischer R."/>
            <person name="Bahl H."/>
            <person name="Daniel R."/>
        </authorList>
    </citation>
    <scope>NUCLEOTIDE SEQUENCE [LARGE SCALE GENOMIC DNA]</scope>
    <source>
        <strain evidence="3 4">DSM 2767</strain>
    </source>
</reference>
<dbReference type="RefSeq" id="WP_242872921.1">
    <property type="nucleotide sequence ID" value="NZ_FQXL01000040.1"/>
</dbReference>
<dbReference type="PATRIC" id="fig|1121326.3.peg.679"/>
<dbReference type="InterPro" id="IPR050834">
    <property type="entry name" value="Glycosyltransf_2"/>
</dbReference>
<dbReference type="Gene3D" id="3.90.550.10">
    <property type="entry name" value="Spore Coat Polysaccharide Biosynthesis Protein SpsA, Chain A"/>
    <property type="match status" value="1"/>
</dbReference>
<dbReference type="InterPro" id="IPR055259">
    <property type="entry name" value="YkvP/CgeB_Glyco_trans-like"/>
</dbReference>
<dbReference type="PANTHER" id="PTHR43685">
    <property type="entry name" value="GLYCOSYLTRANSFERASE"/>
    <property type="match status" value="1"/>
</dbReference>
<comment type="caution">
    <text evidence="3">The sequence shown here is derived from an EMBL/GenBank/DDBJ whole genome shotgun (WGS) entry which is preliminary data.</text>
</comment>
<dbReference type="SUPFAM" id="SSF53756">
    <property type="entry name" value="UDP-Glycosyltransferase/glycogen phosphorylase"/>
    <property type="match status" value="1"/>
</dbReference>
<organism evidence="3 4">
    <name type="scientific">Clostridium magnum DSM 2767</name>
    <dbReference type="NCBI Taxonomy" id="1121326"/>
    <lineage>
        <taxon>Bacteria</taxon>
        <taxon>Bacillati</taxon>
        <taxon>Bacillota</taxon>
        <taxon>Clostridia</taxon>
        <taxon>Eubacteriales</taxon>
        <taxon>Clostridiaceae</taxon>
        <taxon>Clostridium</taxon>
    </lineage>
</organism>
<dbReference type="EMBL" id="LWAE01000001">
    <property type="protein sequence ID" value="KZL93674.1"/>
    <property type="molecule type" value="Genomic_DNA"/>
</dbReference>
<accession>A0A162U9L5</accession>
<dbReference type="Proteomes" id="UP000076603">
    <property type="component" value="Unassembled WGS sequence"/>
</dbReference>
<proteinExistence type="predicted"/>
<feature type="domain" description="Glycosyltransferase 2-like" evidence="1">
    <location>
        <begin position="359"/>
        <end position="477"/>
    </location>
</feature>
<dbReference type="STRING" id="1121326.CLMAG_07250"/>
<evidence type="ECO:0000313" key="4">
    <source>
        <dbReference type="Proteomes" id="UP000076603"/>
    </source>
</evidence>
<evidence type="ECO:0000313" key="3">
    <source>
        <dbReference type="EMBL" id="KZL93674.1"/>
    </source>
</evidence>
<dbReference type="Pfam" id="PF13524">
    <property type="entry name" value="Glyco_trans_1_2"/>
    <property type="match status" value="1"/>
</dbReference>
<dbReference type="AlphaFoldDB" id="A0A162U9L5"/>
<dbReference type="Gene3D" id="3.40.50.2000">
    <property type="entry name" value="Glycogen Phosphorylase B"/>
    <property type="match status" value="1"/>
</dbReference>
<sequence length="582" mass="68652">MVEDNYDKKELPVLLSQETNKKKSRIKVACILDVFSYECLKYECNLIQLYSDSWKNILLQEKPDLLLVESAWKGIDESWRKKVGYLAKSQDRTLEKLVKFCKYLKIPTVFWNKEDPYHFELFLPAAKLFEYIFTTDVNCISRYKELLGHKNVYVLPFGAQPKIHNPVGKDKEKLGYVAFAGTWYNNGHLNRKRNMENVLKPALIYGLQIYDRNYNYTVSESYRFPDIFRSCNRGCIPYEEMYQTYKKYNVFLNVNSMDDSPTMFSRRVFELLACGTNVISSYSLGIKNMFSKIVKLSMSEEETLKHLESLLRNKELRDRLSLQGQREVFNKHTYTHRFESMLDKVGILYKKQSSPSVSIITCTNRCDSVNNVFLNYERQKYENKELIIILNNNSMNLDTWEKKASMHKDVKIFRLDEEKSLGECLNYAISKSSFDYVARFDDDNYYASEFIGDMMNAFKYTDADIVGKHTYYAYLEKSKTLVIRFPDLENQYVKFLCGSTTIIRKAVLDQVEFTGKSEGCDTDFLKRCIQKNIKLYSTDRFNYVYIRHSSSNDHTWKIKDEEFLNKCKIIECVDDYRQITTV</sequence>
<dbReference type="InterPro" id="IPR029044">
    <property type="entry name" value="Nucleotide-diphossugar_trans"/>
</dbReference>
<feature type="domain" description="Spore protein YkvP/CgeB glycosyl transferase-like" evidence="2">
    <location>
        <begin position="223"/>
        <end position="343"/>
    </location>
</feature>
<dbReference type="Pfam" id="PF00535">
    <property type="entry name" value="Glycos_transf_2"/>
    <property type="match status" value="1"/>
</dbReference>
<dbReference type="PANTHER" id="PTHR43685:SF2">
    <property type="entry name" value="GLYCOSYLTRANSFERASE 2-LIKE DOMAIN-CONTAINING PROTEIN"/>
    <property type="match status" value="1"/>
</dbReference>
<dbReference type="SUPFAM" id="SSF53448">
    <property type="entry name" value="Nucleotide-diphospho-sugar transferases"/>
    <property type="match status" value="1"/>
</dbReference>